<organism evidence="2">
    <name type="scientific">mine drainage metagenome</name>
    <dbReference type="NCBI Taxonomy" id="410659"/>
    <lineage>
        <taxon>unclassified sequences</taxon>
        <taxon>metagenomes</taxon>
        <taxon>ecological metagenomes</taxon>
    </lineage>
</organism>
<dbReference type="InterPro" id="IPR058548">
    <property type="entry name" value="MlaB-like_STAS"/>
</dbReference>
<feature type="non-terminal residue" evidence="2">
    <location>
        <position position="1"/>
    </location>
</feature>
<dbReference type="Gene3D" id="3.30.750.24">
    <property type="entry name" value="STAS domain"/>
    <property type="match status" value="1"/>
</dbReference>
<dbReference type="EMBL" id="AUZX01011059">
    <property type="protein sequence ID" value="EQD44520.1"/>
    <property type="molecule type" value="Genomic_DNA"/>
</dbReference>
<accession>T1AR50</accession>
<reference evidence="2" key="2">
    <citation type="journal article" date="2014" name="ISME J.">
        <title>Microbial stratification in low pH oxic and suboxic macroscopic growths along an acid mine drainage.</title>
        <authorList>
            <person name="Mendez-Garcia C."/>
            <person name="Mesa V."/>
            <person name="Sprenger R.R."/>
            <person name="Richter M."/>
            <person name="Diez M.S."/>
            <person name="Solano J."/>
            <person name="Bargiela R."/>
            <person name="Golyshina O.V."/>
            <person name="Manteca A."/>
            <person name="Ramos J.L."/>
            <person name="Gallego J.R."/>
            <person name="Llorente I."/>
            <person name="Martins Dos Santos V.A."/>
            <person name="Jensen O.N."/>
            <person name="Pelaez A.I."/>
            <person name="Sanchez J."/>
            <person name="Ferrer M."/>
        </authorList>
    </citation>
    <scope>NUCLEOTIDE SEQUENCE</scope>
</reference>
<dbReference type="Pfam" id="PF13466">
    <property type="entry name" value="STAS_2"/>
    <property type="match status" value="1"/>
</dbReference>
<reference evidence="2" key="1">
    <citation type="submission" date="2013-08" db="EMBL/GenBank/DDBJ databases">
        <authorList>
            <person name="Mendez C."/>
            <person name="Richter M."/>
            <person name="Ferrer M."/>
            <person name="Sanchez J."/>
        </authorList>
    </citation>
    <scope>NUCLEOTIDE SEQUENCE</scope>
</reference>
<name>T1AR50_9ZZZZ</name>
<comment type="caution">
    <text evidence="2">The sequence shown here is derived from an EMBL/GenBank/DDBJ whole genome shotgun (WGS) entry which is preliminary data.</text>
</comment>
<feature type="domain" description="STAS" evidence="1">
    <location>
        <begin position="1"/>
        <end position="81"/>
    </location>
</feature>
<dbReference type="SUPFAM" id="SSF52091">
    <property type="entry name" value="SpoIIaa-like"/>
    <property type="match status" value="1"/>
</dbReference>
<evidence type="ECO:0000313" key="2">
    <source>
        <dbReference type="EMBL" id="EQD44520.1"/>
    </source>
</evidence>
<dbReference type="InterPro" id="IPR002645">
    <property type="entry name" value="STAS_dom"/>
</dbReference>
<evidence type="ECO:0000259" key="1">
    <source>
        <dbReference type="PROSITE" id="PS50801"/>
    </source>
</evidence>
<protein>
    <recommendedName>
        <fullName evidence="1">STAS domain-containing protein</fullName>
    </recommendedName>
</protein>
<dbReference type="InterPro" id="IPR036513">
    <property type="entry name" value="STAS_dom_sf"/>
</dbReference>
<gene>
    <name evidence="2" type="ORF">B1A_15079</name>
</gene>
<dbReference type="AlphaFoldDB" id="T1AR50"/>
<proteinExistence type="predicted"/>
<dbReference type="PROSITE" id="PS50801">
    <property type="entry name" value="STAS"/>
    <property type="match status" value="1"/>
</dbReference>
<sequence length="81" mass="8617">AEADGLRDTLCALAAYPEPVILDAAAVQRVDTAALQLLAAFVRDRRLAGRTVRWQTPSPALEAAARLLGMDSMLQLDGAAR</sequence>